<proteinExistence type="inferred from homology"/>
<dbReference type="InterPro" id="IPR036291">
    <property type="entry name" value="NAD(P)-bd_dom_sf"/>
</dbReference>
<dbReference type="Pfam" id="PF01370">
    <property type="entry name" value="Epimerase"/>
    <property type="match status" value="1"/>
</dbReference>
<organism evidence="3 4">
    <name type="scientific">Candidatus Kerfeldbacteria bacterium RIFCSPHIGHO2_02_FULL_42_14</name>
    <dbReference type="NCBI Taxonomy" id="1798540"/>
    <lineage>
        <taxon>Bacteria</taxon>
        <taxon>Candidatus Kerfeldiibacteriota</taxon>
    </lineage>
</organism>
<comment type="similarity">
    <text evidence="1">Belongs to the NAD(P)-dependent epimerase/dehydratase family.</text>
</comment>
<feature type="domain" description="NAD-dependent epimerase/dehydratase" evidence="2">
    <location>
        <begin position="4"/>
        <end position="236"/>
    </location>
</feature>
<gene>
    <name evidence="3" type="ORF">A3B74_03015</name>
</gene>
<dbReference type="SUPFAM" id="SSF51735">
    <property type="entry name" value="NAD(P)-binding Rossmann-fold domains"/>
    <property type="match status" value="1"/>
</dbReference>
<dbReference type="STRING" id="1798540.A3B74_03015"/>
<dbReference type="Gene3D" id="3.90.25.10">
    <property type="entry name" value="UDP-galactose 4-epimerase, domain 1"/>
    <property type="match status" value="1"/>
</dbReference>
<evidence type="ECO:0000256" key="1">
    <source>
        <dbReference type="ARBA" id="ARBA00007637"/>
    </source>
</evidence>
<sequence>MQTVLITGGAGFIGSYLVDACIARHYRVLILDDLSTGKRTHIHKQALLFQKDIRWNDIEEIFQAHDIDTVFHLAGQKNVRFSVDNPHIDADINILGSLNILQMCVQYGVRKCIFASTGGVMYGDAKIIPTPESYPPQPISPYALSKLTAEHYLDFFRQTHGLQTLSLRFANVYGPRQDPGGESGVVAIFSQKIIKDEQPVIYGAGHQTRDYMFVSDAIDAFLLAYDSQYTGCYNVGTGKETSLLEIIQYLSRVAGVSITPKHTAGILGDQLRSALDCTRIQSDLGWKPRVSLEEGIHRTFSWFLSEVR</sequence>
<evidence type="ECO:0000259" key="2">
    <source>
        <dbReference type="Pfam" id="PF01370"/>
    </source>
</evidence>
<dbReference type="AlphaFoldDB" id="A0A1G2ARW9"/>
<dbReference type="InterPro" id="IPR001509">
    <property type="entry name" value="Epimerase_deHydtase"/>
</dbReference>
<dbReference type="EMBL" id="MHKB01000012">
    <property type="protein sequence ID" value="OGY78737.1"/>
    <property type="molecule type" value="Genomic_DNA"/>
</dbReference>
<dbReference type="Gene3D" id="3.40.50.720">
    <property type="entry name" value="NAD(P)-binding Rossmann-like Domain"/>
    <property type="match status" value="1"/>
</dbReference>
<accession>A0A1G2ARW9</accession>
<name>A0A1G2ARW9_9BACT</name>
<reference evidence="3 4" key="1">
    <citation type="journal article" date="2016" name="Nat. Commun.">
        <title>Thousands of microbial genomes shed light on interconnected biogeochemical processes in an aquifer system.</title>
        <authorList>
            <person name="Anantharaman K."/>
            <person name="Brown C.T."/>
            <person name="Hug L.A."/>
            <person name="Sharon I."/>
            <person name="Castelle C.J."/>
            <person name="Probst A.J."/>
            <person name="Thomas B.C."/>
            <person name="Singh A."/>
            <person name="Wilkins M.J."/>
            <person name="Karaoz U."/>
            <person name="Brodie E.L."/>
            <person name="Williams K.H."/>
            <person name="Hubbard S.S."/>
            <person name="Banfield J.F."/>
        </authorList>
    </citation>
    <scope>NUCLEOTIDE SEQUENCE [LARGE SCALE GENOMIC DNA]</scope>
</reference>
<dbReference type="PANTHER" id="PTHR43000">
    <property type="entry name" value="DTDP-D-GLUCOSE 4,6-DEHYDRATASE-RELATED"/>
    <property type="match status" value="1"/>
</dbReference>
<evidence type="ECO:0000313" key="4">
    <source>
        <dbReference type="Proteomes" id="UP000177165"/>
    </source>
</evidence>
<dbReference type="Proteomes" id="UP000177165">
    <property type="component" value="Unassembled WGS sequence"/>
</dbReference>
<comment type="caution">
    <text evidence="3">The sequence shown here is derived from an EMBL/GenBank/DDBJ whole genome shotgun (WGS) entry which is preliminary data.</text>
</comment>
<evidence type="ECO:0000313" key="3">
    <source>
        <dbReference type="EMBL" id="OGY78737.1"/>
    </source>
</evidence>
<protein>
    <recommendedName>
        <fullName evidence="2">NAD-dependent epimerase/dehydratase domain-containing protein</fullName>
    </recommendedName>
</protein>